<dbReference type="STRING" id="1188229.GlitD10_0088"/>
<dbReference type="SMART" id="SM00448">
    <property type="entry name" value="REC"/>
    <property type="match status" value="1"/>
</dbReference>
<keyword evidence="6" id="KW-0902">Two-component regulatory system</keyword>
<dbReference type="Gene3D" id="3.30.565.10">
    <property type="entry name" value="Histidine kinase-like ATPase, C-terminal domain"/>
    <property type="match status" value="1"/>
</dbReference>
<dbReference type="InterPro" id="IPR005467">
    <property type="entry name" value="His_kinase_dom"/>
</dbReference>
<dbReference type="Proteomes" id="UP000180235">
    <property type="component" value="Chromosome"/>
</dbReference>
<evidence type="ECO:0000259" key="11">
    <source>
        <dbReference type="PROSITE" id="PS50894"/>
    </source>
</evidence>
<dbReference type="PROSITE" id="PS50894">
    <property type="entry name" value="HPT"/>
    <property type="match status" value="1"/>
</dbReference>
<dbReference type="EMBL" id="CP017675">
    <property type="protein sequence ID" value="APB32389.1"/>
    <property type="molecule type" value="Genomic_DNA"/>
</dbReference>
<feature type="domain" description="HPt" evidence="11">
    <location>
        <begin position="18"/>
        <end position="116"/>
    </location>
</feature>
<name>A0A1J0A8Z0_9CYAN</name>
<reference evidence="12 13" key="1">
    <citation type="submission" date="2016-10" db="EMBL/GenBank/DDBJ databases">
        <title>Description of Gloeomargarita lithophora gen. nov., sp. nov., a thylakoid-bearing basal-branching cyanobacterium with intracellular carbonates, and proposal for Gloeomargaritales ord. nov.</title>
        <authorList>
            <person name="Moreira D."/>
            <person name="Tavera R."/>
            <person name="Benzerara K."/>
            <person name="Skouri-Panet F."/>
            <person name="Couradeau E."/>
            <person name="Gerard E."/>
            <person name="Loussert C."/>
            <person name="Novelo E."/>
            <person name="Zivanovic Y."/>
            <person name="Lopez-Garcia P."/>
        </authorList>
    </citation>
    <scope>NUCLEOTIDE SEQUENCE [LARGE SCALE GENOMIC DNA]</scope>
    <source>
        <strain evidence="12 13">D10</strain>
    </source>
</reference>
<dbReference type="InterPro" id="IPR011006">
    <property type="entry name" value="CheY-like_superfamily"/>
</dbReference>
<keyword evidence="13" id="KW-1185">Reference proteome</keyword>
<organism evidence="12 13">
    <name type="scientific">Gloeomargarita lithophora Alchichica-D10</name>
    <dbReference type="NCBI Taxonomy" id="1188229"/>
    <lineage>
        <taxon>Bacteria</taxon>
        <taxon>Bacillati</taxon>
        <taxon>Cyanobacteriota</taxon>
        <taxon>Cyanophyceae</taxon>
        <taxon>Gloeomargaritales</taxon>
        <taxon>Gloeomargaritaceae</taxon>
        <taxon>Gloeomargarita</taxon>
    </lineage>
</organism>
<dbReference type="FunFam" id="3.30.565.10:FF:000016">
    <property type="entry name" value="Chemotaxis protein CheA, putative"/>
    <property type="match status" value="1"/>
</dbReference>
<dbReference type="Pfam" id="PF00072">
    <property type="entry name" value="Response_reg"/>
    <property type="match status" value="1"/>
</dbReference>
<dbReference type="EC" id="2.7.13.3" evidence="2"/>
<evidence type="ECO:0000256" key="3">
    <source>
        <dbReference type="ARBA" id="ARBA00022553"/>
    </source>
</evidence>
<dbReference type="PANTHER" id="PTHR43395:SF1">
    <property type="entry name" value="CHEMOTAXIS PROTEIN CHEA"/>
    <property type="match status" value="1"/>
</dbReference>
<evidence type="ECO:0000313" key="12">
    <source>
        <dbReference type="EMBL" id="APB32389.1"/>
    </source>
</evidence>
<dbReference type="SUPFAM" id="SSF55874">
    <property type="entry name" value="ATPase domain of HSP90 chaperone/DNA topoisomerase II/histidine kinase"/>
    <property type="match status" value="1"/>
</dbReference>
<dbReference type="GO" id="GO:0004673">
    <property type="term" value="F:protein histidine kinase activity"/>
    <property type="evidence" value="ECO:0007669"/>
    <property type="project" value="UniProtKB-EC"/>
</dbReference>
<evidence type="ECO:0000256" key="1">
    <source>
        <dbReference type="ARBA" id="ARBA00000085"/>
    </source>
</evidence>
<dbReference type="InterPro" id="IPR051315">
    <property type="entry name" value="Bact_Chemotaxis_CheA"/>
</dbReference>
<comment type="catalytic activity">
    <reaction evidence="1">
        <text>ATP + protein L-histidine = ADP + protein N-phospho-L-histidine.</text>
        <dbReference type="EC" id="2.7.13.3"/>
    </reaction>
</comment>
<dbReference type="GO" id="GO:0000160">
    <property type="term" value="P:phosphorelay signal transduction system"/>
    <property type="evidence" value="ECO:0007669"/>
    <property type="project" value="UniProtKB-KW"/>
</dbReference>
<dbReference type="InterPro" id="IPR004358">
    <property type="entry name" value="Sig_transdc_His_kin-like_C"/>
</dbReference>
<dbReference type="Pfam" id="PF01584">
    <property type="entry name" value="CheW"/>
    <property type="match status" value="1"/>
</dbReference>
<dbReference type="InterPro" id="IPR002545">
    <property type="entry name" value="CheW-lke_dom"/>
</dbReference>
<dbReference type="PANTHER" id="PTHR43395">
    <property type="entry name" value="SENSOR HISTIDINE KINASE CHEA"/>
    <property type="match status" value="1"/>
</dbReference>
<accession>A0A1J0A8Z0</accession>
<feature type="domain" description="Histidine kinase" evidence="9">
    <location>
        <begin position="433"/>
        <end position="570"/>
    </location>
</feature>
<dbReference type="PROSITE" id="PS50110">
    <property type="entry name" value="RESPONSE_REGULATORY"/>
    <property type="match status" value="1"/>
</dbReference>
<dbReference type="PRINTS" id="PR00344">
    <property type="entry name" value="BCTRLSENSOR"/>
</dbReference>
<keyword evidence="4" id="KW-0808">Transferase</keyword>
<dbReference type="InterPro" id="IPR036061">
    <property type="entry name" value="CheW-like_dom_sf"/>
</dbReference>
<proteinExistence type="predicted"/>
<dbReference type="Pfam" id="PF02518">
    <property type="entry name" value="HATPase_c"/>
    <property type="match status" value="1"/>
</dbReference>
<dbReference type="GO" id="GO:0006935">
    <property type="term" value="P:chemotaxis"/>
    <property type="evidence" value="ECO:0007669"/>
    <property type="project" value="InterPro"/>
</dbReference>
<evidence type="ECO:0000313" key="13">
    <source>
        <dbReference type="Proteomes" id="UP000180235"/>
    </source>
</evidence>
<feature type="modified residue" description="Phosphohistidine" evidence="7">
    <location>
        <position position="59"/>
    </location>
</feature>
<dbReference type="Gene3D" id="3.40.50.2300">
    <property type="match status" value="1"/>
</dbReference>
<dbReference type="Gene3D" id="1.20.120.160">
    <property type="entry name" value="HPT domain"/>
    <property type="match status" value="1"/>
</dbReference>
<dbReference type="SUPFAM" id="SSF52172">
    <property type="entry name" value="CheY-like"/>
    <property type="match status" value="1"/>
</dbReference>
<dbReference type="SMART" id="SM00073">
    <property type="entry name" value="HPT"/>
    <property type="match status" value="1"/>
</dbReference>
<dbReference type="SUPFAM" id="SSF50341">
    <property type="entry name" value="CheW-like"/>
    <property type="match status" value="1"/>
</dbReference>
<evidence type="ECO:0000256" key="2">
    <source>
        <dbReference type="ARBA" id="ARBA00012438"/>
    </source>
</evidence>
<evidence type="ECO:0000256" key="6">
    <source>
        <dbReference type="ARBA" id="ARBA00023012"/>
    </source>
</evidence>
<dbReference type="KEGG" id="glt:GlitD10_0088"/>
<dbReference type="SMART" id="SM00387">
    <property type="entry name" value="HATPase_c"/>
    <property type="match status" value="1"/>
</dbReference>
<feature type="modified residue" description="4-aspartylphosphate" evidence="8">
    <location>
        <position position="775"/>
    </location>
</feature>
<keyword evidence="5" id="KW-0418">Kinase</keyword>
<evidence type="ECO:0000256" key="4">
    <source>
        <dbReference type="ARBA" id="ARBA00022679"/>
    </source>
</evidence>
<dbReference type="PROSITE" id="PS50109">
    <property type="entry name" value="HIS_KIN"/>
    <property type="match status" value="1"/>
</dbReference>
<dbReference type="InterPro" id="IPR008207">
    <property type="entry name" value="Sig_transdc_His_kin_Hpt_dom"/>
</dbReference>
<protein>
    <recommendedName>
        <fullName evidence="2">histidine kinase</fullName>
        <ecNumber evidence="2">2.7.13.3</ecNumber>
    </recommendedName>
</protein>
<dbReference type="AlphaFoldDB" id="A0A1J0A8Z0"/>
<dbReference type="OrthoDB" id="291966at2"/>
<evidence type="ECO:0000256" key="5">
    <source>
        <dbReference type="ARBA" id="ARBA00022777"/>
    </source>
</evidence>
<evidence type="ECO:0000259" key="10">
    <source>
        <dbReference type="PROSITE" id="PS50110"/>
    </source>
</evidence>
<dbReference type="InterPro" id="IPR003594">
    <property type="entry name" value="HATPase_dom"/>
</dbReference>
<keyword evidence="3 8" id="KW-0597">Phosphoprotein</keyword>
<dbReference type="InterPro" id="IPR001789">
    <property type="entry name" value="Sig_transdc_resp-reg_receiver"/>
</dbReference>
<feature type="domain" description="Response regulatory" evidence="10">
    <location>
        <begin position="724"/>
        <end position="842"/>
    </location>
</feature>
<dbReference type="Pfam" id="PF01627">
    <property type="entry name" value="Hpt"/>
    <property type="match status" value="1"/>
</dbReference>
<dbReference type="CDD" id="cd00088">
    <property type="entry name" value="HPT"/>
    <property type="match status" value="1"/>
</dbReference>
<gene>
    <name evidence="12" type="primary">pilL</name>
    <name evidence="12" type="ORF">GlitD10_0088</name>
</gene>
<evidence type="ECO:0000259" key="9">
    <source>
        <dbReference type="PROSITE" id="PS50109"/>
    </source>
</evidence>
<evidence type="ECO:0000256" key="8">
    <source>
        <dbReference type="PROSITE-ProRule" id="PRU00169"/>
    </source>
</evidence>
<evidence type="ECO:0000256" key="7">
    <source>
        <dbReference type="PROSITE-ProRule" id="PRU00110"/>
    </source>
</evidence>
<sequence>MPLRTVPMSSTFDNDTLASLMAEARQGFLEEEAPLYVDTLRQGVTAPQWDYDKLMRAAHTLKGGAGTFQMPALQALAHQLEDLLELMGQHSLPAGEPLVRRGVEEISWLLDNVDNPLITGDPALLAAIAELVAQERPTESSPEDELRLVLTGALEDCLQVAEGRLKQGDLGAVGELLENCTFLAQELQLPWLESMIAPLGETASQEIAQQVIAQIRQQRDQQLGVVAVPAPERPLEPEPLPTQEAATVLTHVRLPLKTIEFLANTGGDLLLYLEKLSGQQEQVEVTIRYLKDLVQRFEPVREQMDEVYEQLALQYRATEGTEFDPLEMDRFSALHETLQACQEFVAQISENAEDLDLVTRGAARELVSLRRNLNQIYSESTKARLNPFSILTSPFTDKIQRLAQRYGKQVHCRIEGAEVLLDRVLLEQLKGPLTHLVNNAFDHGIEPPEERRAQGKSTTAEIVLRAQVQGNQALIRIQDDGRGVNLERVYRKAQERGLTQVAFSQLSPEEILDFLFMAGFSTSAQVSELSGRGVGLDAVRTEIRQLGGTVEVASTPGQGTQFTLRLPLAVSLLPLLIVRAQGRQLGFLADSVLDILREIPVAKDFSQPLHMDWQGQDLRVYLPEHLLEYAVPLEPPLAQAILVLRGPQGQPLGLVVDELNEVRQRMVKRVEEIFPLPPYFVGAAVLPSGESIPVLLPSQMRRPGQTGAQPLTPLGAEPMGHKPTILIAEDSVYTRRILSSVLGQAGYEILACRDGYEAWEVLLQNTNKVNLVLTDLEMPRLNGLDLIQSIREHPQVNHLPVVMLTSRTGDRHRAKATSLGVNGYLGKPCNPSELLATIGQFVPVAQ</sequence>
<dbReference type="InterPro" id="IPR036641">
    <property type="entry name" value="HPT_dom_sf"/>
</dbReference>
<dbReference type="InterPro" id="IPR036890">
    <property type="entry name" value="HATPase_C_sf"/>
</dbReference>
<dbReference type="SMART" id="SM00260">
    <property type="entry name" value="CheW"/>
    <property type="match status" value="1"/>
</dbReference>
<dbReference type="SUPFAM" id="SSF47226">
    <property type="entry name" value="Histidine-containing phosphotransfer domain, HPT domain"/>
    <property type="match status" value="1"/>
</dbReference>